<dbReference type="InterPro" id="IPR000639">
    <property type="entry name" value="Epox_hydrolase-like"/>
</dbReference>
<evidence type="ECO:0000259" key="1">
    <source>
        <dbReference type="Pfam" id="PF00561"/>
    </source>
</evidence>
<gene>
    <name evidence="2" type="ORF">HHL28_17140</name>
</gene>
<dbReference type="Gene3D" id="3.40.50.1820">
    <property type="entry name" value="alpha/beta hydrolase"/>
    <property type="match status" value="1"/>
</dbReference>
<dbReference type="AlphaFoldDB" id="A0A858RAZ6"/>
<proteinExistence type="predicted"/>
<dbReference type="KEGG" id="acru:HHL28_17140"/>
<dbReference type="GO" id="GO:0016787">
    <property type="term" value="F:hydrolase activity"/>
    <property type="evidence" value="ECO:0007669"/>
    <property type="project" value="UniProtKB-KW"/>
</dbReference>
<name>A0A858RAZ6_9PROT</name>
<feature type="domain" description="AB hydrolase-1" evidence="1">
    <location>
        <begin position="33"/>
        <end position="143"/>
    </location>
</feature>
<dbReference type="InterPro" id="IPR000073">
    <property type="entry name" value="AB_hydrolase_1"/>
</dbReference>
<dbReference type="Proteomes" id="UP000501891">
    <property type="component" value="Chromosome"/>
</dbReference>
<keyword evidence="2" id="KW-0378">Hydrolase</keyword>
<dbReference type="SUPFAM" id="SSF53474">
    <property type="entry name" value="alpha/beta-Hydrolases"/>
    <property type="match status" value="1"/>
</dbReference>
<dbReference type="PRINTS" id="PR00111">
    <property type="entry name" value="ABHYDROLASE"/>
</dbReference>
<dbReference type="PANTHER" id="PTHR43798">
    <property type="entry name" value="MONOACYLGLYCEROL LIPASE"/>
    <property type="match status" value="1"/>
</dbReference>
<organism evidence="2 3">
    <name type="scientific">Aerophototrophica crusticola</name>
    <dbReference type="NCBI Taxonomy" id="1709002"/>
    <lineage>
        <taxon>Bacteria</taxon>
        <taxon>Pseudomonadati</taxon>
        <taxon>Pseudomonadota</taxon>
        <taxon>Alphaproteobacteria</taxon>
        <taxon>Rhodospirillales</taxon>
        <taxon>Rhodospirillaceae</taxon>
        <taxon>Aerophototrophica</taxon>
    </lineage>
</organism>
<dbReference type="InterPro" id="IPR029058">
    <property type="entry name" value="AB_hydrolase_fold"/>
</dbReference>
<dbReference type="Pfam" id="PF00561">
    <property type="entry name" value="Abhydrolase_1"/>
    <property type="match status" value="1"/>
</dbReference>
<sequence length="293" mass="30852">MPDSLILDPRIRPGRLVGVVGRAVHLLDEGEGPPLLLLHGLGGLAQEVAAPLADLSTRYRLLAPDRPGYGLSEPVPESDMAPHRQAGALVALLDRLGLDRVTVAAHSIGSATALCLALDFPDRVSGLVLVGPYCRPTRPAAMPLLRLAVAPVVGVPVREWVVPWLAEALGPAKLQACFAPDPVPPVLADFPLGHAARPDAMLAMAGELRGFNASMMPRALRLRRLAVPLIVLCGTEDTVAEPGRHAAWLAKRVPGAALRLLPGVGHMAHHVWPEAVVRAVDDLHGPAFSGLTA</sequence>
<reference evidence="2" key="1">
    <citation type="submission" date="2020-04" db="EMBL/GenBank/DDBJ databases">
        <title>A desert anoxygenic phototrophic bacterium fixes CO2 using RubisCO under aerobic conditions.</title>
        <authorList>
            <person name="Tang K."/>
        </authorList>
    </citation>
    <scope>NUCLEOTIDE SEQUENCE [LARGE SCALE GENOMIC DNA]</scope>
    <source>
        <strain evidence="2">MIMtkB3</strain>
    </source>
</reference>
<dbReference type="EMBL" id="CP051775">
    <property type="protein sequence ID" value="QJE74558.1"/>
    <property type="molecule type" value="Genomic_DNA"/>
</dbReference>
<evidence type="ECO:0000313" key="2">
    <source>
        <dbReference type="EMBL" id="QJE74558.1"/>
    </source>
</evidence>
<protein>
    <submittedName>
        <fullName evidence="2">Alpha/beta hydrolase</fullName>
    </submittedName>
</protein>
<dbReference type="InterPro" id="IPR050266">
    <property type="entry name" value="AB_hydrolase_sf"/>
</dbReference>
<keyword evidence="3" id="KW-1185">Reference proteome</keyword>
<accession>A0A858RAZ6</accession>
<evidence type="ECO:0000313" key="3">
    <source>
        <dbReference type="Proteomes" id="UP000501891"/>
    </source>
</evidence>
<dbReference type="PRINTS" id="PR00412">
    <property type="entry name" value="EPOXHYDRLASE"/>
</dbReference>